<sequence length="157" mass="17699">MEQQKIRYLVTQCCENNEHNGALGVVSETSNSPREDEQNLISKVEQCEKCHFHSIFFCDENVVEIKRKELTGKEKTYEQIVKSMYVFVLVGLLAISLLLSYIFPSILKSSEFSAFAAFSSLGLIAIASLLDPNTISQAKWANVVAFVFSFWGFLSLL</sequence>
<keyword evidence="1" id="KW-1133">Transmembrane helix</keyword>
<keyword evidence="1" id="KW-0472">Membrane</keyword>
<evidence type="ECO:0000313" key="3">
    <source>
        <dbReference type="Proteomes" id="UP000435323"/>
    </source>
</evidence>
<name>A0A6N3Z6T6_ALIFS</name>
<protein>
    <submittedName>
        <fullName evidence="2">Uncharacterized protein</fullName>
    </submittedName>
</protein>
<feature type="transmembrane region" description="Helical" evidence="1">
    <location>
        <begin position="112"/>
        <end position="130"/>
    </location>
</feature>
<organism evidence="2 3">
    <name type="scientific">Aliivibrio fischeri</name>
    <name type="common">Vibrio fischeri</name>
    <dbReference type="NCBI Taxonomy" id="668"/>
    <lineage>
        <taxon>Bacteria</taxon>
        <taxon>Pseudomonadati</taxon>
        <taxon>Pseudomonadota</taxon>
        <taxon>Gammaproteobacteria</taxon>
        <taxon>Vibrionales</taxon>
        <taxon>Vibrionaceae</taxon>
        <taxon>Aliivibrio</taxon>
    </lineage>
</organism>
<evidence type="ECO:0000256" key="1">
    <source>
        <dbReference type="SAM" id="Phobius"/>
    </source>
</evidence>
<keyword evidence="1" id="KW-0812">Transmembrane</keyword>
<dbReference type="Proteomes" id="UP000435323">
    <property type="component" value="Unassembled WGS sequence"/>
</dbReference>
<dbReference type="RefSeq" id="WP_155657875.1">
    <property type="nucleotide sequence ID" value="NZ_WOBO01000009.1"/>
</dbReference>
<gene>
    <name evidence="2" type="ORF">GNP77_09765</name>
</gene>
<evidence type="ECO:0000313" key="2">
    <source>
        <dbReference type="EMBL" id="MUK45665.1"/>
    </source>
</evidence>
<feature type="transmembrane region" description="Helical" evidence="1">
    <location>
        <begin position="84"/>
        <end position="106"/>
    </location>
</feature>
<dbReference type="EMBL" id="WOBO01000009">
    <property type="protein sequence ID" value="MUK45665.1"/>
    <property type="molecule type" value="Genomic_DNA"/>
</dbReference>
<comment type="caution">
    <text evidence="2">The sequence shown here is derived from an EMBL/GenBank/DDBJ whole genome shotgun (WGS) entry which is preliminary data.</text>
</comment>
<accession>A0A6N3Z6T6</accession>
<proteinExistence type="predicted"/>
<reference evidence="2 3" key="1">
    <citation type="submission" date="2019-11" db="EMBL/GenBank/DDBJ databases">
        <title>Using colonization assays and comparative genomics to discover symbiosis behaviors and factors in Vibrio fischeri.</title>
        <authorList>
            <person name="Bongrand C."/>
            <person name="Moriano-Gutierrez S."/>
            <person name="Arevalo P."/>
            <person name="Mcfall-Ngai M."/>
            <person name="Visick K."/>
            <person name="Polz M.F."/>
            <person name="Ruby E.G."/>
        </authorList>
    </citation>
    <scope>NUCLEOTIDE SEQUENCE [LARGE SCALE GENOMIC DNA]</scope>
    <source>
        <strain evidence="3">emors.3.2</strain>
    </source>
</reference>
<dbReference type="AlphaFoldDB" id="A0A6N3Z6T6"/>